<dbReference type="Gene3D" id="1.10.287.70">
    <property type="match status" value="1"/>
</dbReference>
<keyword evidence="11" id="KW-0407">Ion channel</keyword>
<accession>A0ABQ9E8H8</accession>
<evidence type="ECO:0000256" key="10">
    <source>
        <dbReference type="ARBA" id="ARBA00023136"/>
    </source>
</evidence>
<dbReference type="InterPro" id="IPR027359">
    <property type="entry name" value="Volt_channel_dom_sf"/>
</dbReference>
<keyword evidence="4 12" id="KW-0812">Transmembrane</keyword>
<feature type="domain" description="Ion transport" evidence="13">
    <location>
        <begin position="116"/>
        <end position="309"/>
    </location>
</feature>
<gene>
    <name evidence="14" type="ORF">KUTeg_020641</name>
</gene>
<keyword evidence="9" id="KW-0406">Ion transport</keyword>
<dbReference type="PANTHER" id="PTHR11537">
    <property type="entry name" value="VOLTAGE-GATED POTASSIUM CHANNEL"/>
    <property type="match status" value="1"/>
</dbReference>
<keyword evidence="7" id="KW-0630">Potassium</keyword>
<dbReference type="Pfam" id="PF00520">
    <property type="entry name" value="Ion_trans"/>
    <property type="match status" value="1"/>
</dbReference>
<comment type="caution">
    <text evidence="14">The sequence shown here is derived from an EMBL/GenBank/DDBJ whole genome shotgun (WGS) entry which is preliminary data.</text>
</comment>
<keyword evidence="3" id="KW-0633">Potassium transport</keyword>
<organism evidence="14 15">
    <name type="scientific">Tegillarca granosa</name>
    <name type="common">Malaysian cockle</name>
    <name type="synonym">Anadara granosa</name>
    <dbReference type="NCBI Taxonomy" id="220873"/>
    <lineage>
        <taxon>Eukaryota</taxon>
        <taxon>Metazoa</taxon>
        <taxon>Spiralia</taxon>
        <taxon>Lophotrochozoa</taxon>
        <taxon>Mollusca</taxon>
        <taxon>Bivalvia</taxon>
        <taxon>Autobranchia</taxon>
        <taxon>Pteriomorphia</taxon>
        <taxon>Arcoida</taxon>
        <taxon>Arcoidea</taxon>
        <taxon>Arcidae</taxon>
        <taxon>Tegillarca</taxon>
    </lineage>
</organism>
<dbReference type="EMBL" id="JARBDR010000918">
    <property type="protein sequence ID" value="KAJ8301654.1"/>
    <property type="molecule type" value="Genomic_DNA"/>
</dbReference>
<keyword evidence="5" id="KW-0631">Potassium channel</keyword>
<evidence type="ECO:0000256" key="12">
    <source>
        <dbReference type="SAM" id="Phobius"/>
    </source>
</evidence>
<evidence type="ECO:0000256" key="7">
    <source>
        <dbReference type="ARBA" id="ARBA00022958"/>
    </source>
</evidence>
<evidence type="ECO:0000259" key="13">
    <source>
        <dbReference type="Pfam" id="PF00520"/>
    </source>
</evidence>
<dbReference type="InterPro" id="IPR005821">
    <property type="entry name" value="Ion_trans_dom"/>
</dbReference>
<evidence type="ECO:0000256" key="5">
    <source>
        <dbReference type="ARBA" id="ARBA00022826"/>
    </source>
</evidence>
<comment type="subcellular location">
    <subcellularLocation>
        <location evidence="1">Membrane</location>
        <topology evidence="1">Multi-pass membrane protein</topology>
    </subcellularLocation>
</comment>
<feature type="transmembrane region" description="Helical" evidence="12">
    <location>
        <begin position="152"/>
        <end position="170"/>
    </location>
</feature>
<reference evidence="14 15" key="1">
    <citation type="submission" date="2022-12" db="EMBL/GenBank/DDBJ databases">
        <title>Chromosome-level genome of Tegillarca granosa.</title>
        <authorList>
            <person name="Kim J."/>
        </authorList>
    </citation>
    <scope>NUCLEOTIDE SEQUENCE [LARGE SCALE GENOMIC DNA]</scope>
    <source>
        <strain evidence="14">Teg-2019</strain>
        <tissue evidence="14">Adductor muscle</tissue>
    </source>
</reference>
<evidence type="ECO:0000256" key="1">
    <source>
        <dbReference type="ARBA" id="ARBA00004141"/>
    </source>
</evidence>
<evidence type="ECO:0000313" key="14">
    <source>
        <dbReference type="EMBL" id="KAJ8301654.1"/>
    </source>
</evidence>
<feature type="transmembrane region" description="Helical" evidence="12">
    <location>
        <begin position="280"/>
        <end position="301"/>
    </location>
</feature>
<evidence type="ECO:0000256" key="9">
    <source>
        <dbReference type="ARBA" id="ARBA00023065"/>
    </source>
</evidence>
<dbReference type="InterPro" id="IPR028325">
    <property type="entry name" value="VG_K_chnl"/>
</dbReference>
<dbReference type="Gene3D" id="1.20.120.350">
    <property type="entry name" value="Voltage-gated potassium channels. Chain C"/>
    <property type="match status" value="1"/>
</dbReference>
<evidence type="ECO:0000313" key="15">
    <source>
        <dbReference type="Proteomes" id="UP001217089"/>
    </source>
</evidence>
<dbReference type="Proteomes" id="UP001217089">
    <property type="component" value="Unassembled WGS sequence"/>
</dbReference>
<evidence type="ECO:0000256" key="6">
    <source>
        <dbReference type="ARBA" id="ARBA00022882"/>
    </source>
</evidence>
<feature type="transmembrane region" description="Helical" evidence="12">
    <location>
        <begin position="182"/>
        <end position="201"/>
    </location>
</feature>
<proteinExistence type="predicted"/>
<feature type="transmembrane region" description="Helical" evidence="12">
    <location>
        <begin position="12"/>
        <end position="32"/>
    </location>
</feature>
<feature type="transmembrane region" description="Helical" evidence="12">
    <location>
        <begin position="120"/>
        <end position="140"/>
    </location>
</feature>
<keyword evidence="6" id="KW-0851">Voltage-gated channel</keyword>
<protein>
    <recommendedName>
        <fullName evidence="13">Ion transport domain-containing protein</fullName>
    </recommendedName>
</protein>
<evidence type="ECO:0000256" key="8">
    <source>
        <dbReference type="ARBA" id="ARBA00022989"/>
    </source>
</evidence>
<evidence type="ECO:0000256" key="4">
    <source>
        <dbReference type="ARBA" id="ARBA00022692"/>
    </source>
</evidence>
<keyword evidence="15" id="KW-1185">Reference proteome</keyword>
<feature type="transmembrane region" description="Helical" evidence="12">
    <location>
        <begin position="222"/>
        <end position="243"/>
    </location>
</feature>
<keyword evidence="10 12" id="KW-0472">Membrane</keyword>
<dbReference type="PANTHER" id="PTHR11537:SF254">
    <property type="entry name" value="POTASSIUM VOLTAGE-GATED CHANNEL PROTEIN SHAB"/>
    <property type="match status" value="1"/>
</dbReference>
<dbReference type="PRINTS" id="PR00169">
    <property type="entry name" value="KCHANNEL"/>
</dbReference>
<keyword evidence="8 12" id="KW-1133">Transmembrane helix</keyword>
<evidence type="ECO:0000256" key="11">
    <source>
        <dbReference type="ARBA" id="ARBA00023303"/>
    </source>
</evidence>
<name>A0ABQ9E8H8_TEGGR</name>
<keyword evidence="2" id="KW-0813">Transport</keyword>
<dbReference type="SUPFAM" id="SSF81324">
    <property type="entry name" value="Voltage-gated potassium channels"/>
    <property type="match status" value="1"/>
</dbReference>
<evidence type="ECO:0000256" key="2">
    <source>
        <dbReference type="ARBA" id="ARBA00022448"/>
    </source>
</evidence>
<evidence type="ECO:0000256" key="3">
    <source>
        <dbReference type="ARBA" id="ARBA00022538"/>
    </source>
</evidence>
<sequence length="380" mass="44177">MGKWVRRLGGRYTAYLVVALVFVLLSVLSLALSTMPVFDQTLSACELREYMDYFDGFDEKSKTFLDNIDCHTDPYTELERIRQEFDARNLSENDYDDDDKHIPPSQVNLPTTVKKRNDKFASFEYTVITFFTIELILRLISCPSLKKYFMSVLNIIEIVVLLASYISIILENTYRKVRYTDKGLQILQFFQIFRIFRLLRVMQNVAAMRVLTYSVRSGYKDLILVFLYLFSGIVMFGNFLYFVESTNDIPSIPDAWWWGVITMTTVGYGDVVPKSVGGKLIACLCAISGVLLLSLMIPIFVNTFMSLYKFAHLHEKHENLKSREKNDSSDNKVNEIDKNMPAREKLYSVKPDITIPPREKIYTIQPIFGLHETQKERRYK</sequence>